<protein>
    <submittedName>
        <fullName evidence="2">HlyD family secretion protein</fullName>
    </submittedName>
</protein>
<dbReference type="RefSeq" id="WP_217841955.1">
    <property type="nucleotide sequence ID" value="NZ_CP077076.1"/>
</dbReference>
<evidence type="ECO:0000313" key="2">
    <source>
        <dbReference type="EMBL" id="QXH52512.1"/>
    </source>
</evidence>
<evidence type="ECO:0000256" key="1">
    <source>
        <dbReference type="SAM" id="MobiDB-lite"/>
    </source>
</evidence>
<dbReference type="EMBL" id="CP077076">
    <property type="protein sequence ID" value="QXH52512.1"/>
    <property type="molecule type" value="Genomic_DNA"/>
</dbReference>
<sequence length="120" mass="13065">MIAAPGENVGPGTLLMRLERSGPAQLWVYLDPKDVEHATPGSRLEVRLPDGSATGATVINPAESANPLPSDLREPFSSPTRGLMVPARFDQPLADTWRVDSLPVSVRFARSGWQWFGLKD</sequence>
<organism evidence="2 3">
    <name type="scientific">Pseudomonas fakonensis</name>
    <dbReference type="NCBI Taxonomy" id="2842355"/>
    <lineage>
        <taxon>Bacteria</taxon>
        <taxon>Pseudomonadati</taxon>
        <taxon>Pseudomonadota</taxon>
        <taxon>Gammaproteobacteria</taxon>
        <taxon>Pseudomonadales</taxon>
        <taxon>Pseudomonadaceae</taxon>
        <taxon>Pseudomonas</taxon>
    </lineage>
</organism>
<feature type="region of interest" description="Disordered" evidence="1">
    <location>
        <begin position="40"/>
        <end position="79"/>
    </location>
</feature>
<accession>A0ABX8NB26</accession>
<keyword evidence="3" id="KW-1185">Reference proteome</keyword>
<gene>
    <name evidence="2" type="ORF">KSS94_05125</name>
</gene>
<name>A0ABX8NB26_9PSED</name>
<dbReference type="Proteomes" id="UP001046350">
    <property type="component" value="Chromosome"/>
</dbReference>
<proteinExistence type="predicted"/>
<evidence type="ECO:0000313" key="3">
    <source>
        <dbReference type="Proteomes" id="UP001046350"/>
    </source>
</evidence>
<reference evidence="2" key="1">
    <citation type="journal article" date="2021" name="Microorganisms">
        <title>The Ever-Expanding Pseudomonas Genus: Description of 43 New Species and Partition of the Pseudomonas putida Group.</title>
        <authorList>
            <person name="Girard L."/>
            <person name="Lood C."/>
            <person name="Hofte M."/>
            <person name="Vandamme P."/>
            <person name="Rokni-Zadeh H."/>
            <person name="van Noort V."/>
            <person name="Lavigne R."/>
            <person name="De Mot R."/>
        </authorList>
    </citation>
    <scope>NUCLEOTIDE SEQUENCE</scope>
    <source>
        <strain evidence="2">COW40</strain>
    </source>
</reference>